<dbReference type="CDD" id="cd17321">
    <property type="entry name" value="MFS_MMR_MDR_like"/>
    <property type="match status" value="1"/>
</dbReference>
<keyword evidence="3" id="KW-1003">Cell membrane</keyword>
<evidence type="ECO:0000259" key="8">
    <source>
        <dbReference type="PROSITE" id="PS50850"/>
    </source>
</evidence>
<dbReference type="PANTHER" id="PTHR42718:SF46">
    <property type="entry name" value="BLR6921 PROTEIN"/>
    <property type="match status" value="1"/>
</dbReference>
<keyword evidence="2" id="KW-0813">Transport</keyword>
<evidence type="ECO:0000313" key="9">
    <source>
        <dbReference type="EMBL" id="MDP0396807.1"/>
    </source>
</evidence>
<evidence type="ECO:0000256" key="2">
    <source>
        <dbReference type="ARBA" id="ARBA00022448"/>
    </source>
</evidence>
<feature type="transmembrane region" description="Helical" evidence="7">
    <location>
        <begin position="433"/>
        <end position="454"/>
    </location>
</feature>
<feature type="transmembrane region" description="Helical" evidence="7">
    <location>
        <begin position="404"/>
        <end position="421"/>
    </location>
</feature>
<dbReference type="Gene3D" id="1.20.1250.20">
    <property type="entry name" value="MFS general substrate transporter like domains"/>
    <property type="match status" value="1"/>
</dbReference>
<reference evidence="9" key="1">
    <citation type="submission" date="2023-08" db="EMBL/GenBank/DDBJ databases">
        <title>The draft genome of Tsukamurella strandjordii strain 050030.</title>
        <authorList>
            <person name="Zhao F."/>
            <person name="Feng Y."/>
            <person name="Zong Z."/>
        </authorList>
    </citation>
    <scope>NUCLEOTIDE SEQUENCE</scope>
    <source>
        <strain evidence="9">050030</strain>
    </source>
</reference>
<evidence type="ECO:0000256" key="5">
    <source>
        <dbReference type="ARBA" id="ARBA00022989"/>
    </source>
</evidence>
<evidence type="ECO:0000256" key="7">
    <source>
        <dbReference type="SAM" id="Phobius"/>
    </source>
</evidence>
<evidence type="ECO:0000256" key="3">
    <source>
        <dbReference type="ARBA" id="ARBA00022475"/>
    </source>
</evidence>
<comment type="subcellular location">
    <subcellularLocation>
        <location evidence="1">Cell membrane</location>
        <topology evidence="1">Multi-pass membrane protein</topology>
    </subcellularLocation>
</comment>
<feature type="transmembrane region" description="Helical" evidence="7">
    <location>
        <begin position="200"/>
        <end position="218"/>
    </location>
</feature>
<feature type="transmembrane region" description="Helical" evidence="7">
    <location>
        <begin position="108"/>
        <end position="127"/>
    </location>
</feature>
<dbReference type="PROSITE" id="PS50850">
    <property type="entry name" value="MFS"/>
    <property type="match status" value="1"/>
</dbReference>
<sequence length="474" mass="48078">MLLDTQKKSLGAAMFLGGLAQFLVAFDASVTNVALRAIRDDVHFTPQGLSWVVNAYAIAFGGLLLVGGRMSDRFGPRTVLRFGFALFTVASLGAYACTEPWQVILVRVLQGVAAAAIAPAALTAVAITFTEPAMRAKAFGAVAIGASAGGAVGVVLSGLITDALGWRTVIACGALVSALGMALTYAAPGPAPDADRRTDWLGGVLATAGLSVLTYGIVAATDNGWGSGRTLGWFALAVLLLAAFVVVETRMPVPLVDFRVMAKRSVLVPCLVLAFVVAGQFGAFYFVSLYMQMGLGYSATKTGMMFLPFCFGIVVAIAVATKLMPRIGARAVVVLGAAIATVGFLLFAPLPADGDFLRAVLIPSLVTSFGIGMTFLPLPNVATAAVAPSSAGMVSGLVNTARQLGGALGLAVLVTVAAGTGDGGAPAAVLPGYRAALLVSAGLVGLAVLIALFLPGRAEEPAAVSPVETDGASR</sequence>
<feature type="transmembrane region" description="Helical" evidence="7">
    <location>
        <begin position="49"/>
        <end position="67"/>
    </location>
</feature>
<name>A0AA90NAA6_9ACTN</name>
<feature type="transmembrane region" description="Helical" evidence="7">
    <location>
        <begin position="230"/>
        <end position="247"/>
    </location>
</feature>
<keyword evidence="6 7" id="KW-0472">Membrane</keyword>
<dbReference type="RefSeq" id="WP_305110189.1">
    <property type="nucleotide sequence ID" value="NZ_JAUTIX010000001.1"/>
</dbReference>
<dbReference type="Pfam" id="PF07690">
    <property type="entry name" value="MFS_1"/>
    <property type="match status" value="1"/>
</dbReference>
<dbReference type="InterPro" id="IPR011701">
    <property type="entry name" value="MFS"/>
</dbReference>
<evidence type="ECO:0000256" key="1">
    <source>
        <dbReference type="ARBA" id="ARBA00004651"/>
    </source>
</evidence>
<feature type="transmembrane region" description="Helical" evidence="7">
    <location>
        <begin position="79"/>
        <end position="96"/>
    </location>
</feature>
<feature type="transmembrane region" description="Helical" evidence="7">
    <location>
        <begin position="267"/>
        <end position="291"/>
    </location>
</feature>
<accession>A0AA90NAA6</accession>
<feature type="transmembrane region" description="Helical" evidence="7">
    <location>
        <begin position="166"/>
        <end position="188"/>
    </location>
</feature>
<feature type="domain" description="Major facilitator superfamily (MFS) profile" evidence="8">
    <location>
        <begin position="13"/>
        <end position="459"/>
    </location>
</feature>
<feature type="transmembrane region" description="Helical" evidence="7">
    <location>
        <begin position="327"/>
        <end position="348"/>
    </location>
</feature>
<dbReference type="SUPFAM" id="SSF103473">
    <property type="entry name" value="MFS general substrate transporter"/>
    <property type="match status" value="1"/>
</dbReference>
<evidence type="ECO:0000256" key="4">
    <source>
        <dbReference type="ARBA" id="ARBA00022692"/>
    </source>
</evidence>
<protein>
    <submittedName>
        <fullName evidence="9">MFS transporter</fullName>
    </submittedName>
</protein>
<dbReference type="GO" id="GO:0005886">
    <property type="term" value="C:plasma membrane"/>
    <property type="evidence" value="ECO:0007669"/>
    <property type="project" value="UniProtKB-SubCell"/>
</dbReference>
<dbReference type="GO" id="GO:0022857">
    <property type="term" value="F:transmembrane transporter activity"/>
    <property type="evidence" value="ECO:0007669"/>
    <property type="project" value="InterPro"/>
</dbReference>
<dbReference type="Gene3D" id="1.20.1720.10">
    <property type="entry name" value="Multidrug resistance protein D"/>
    <property type="match status" value="1"/>
</dbReference>
<dbReference type="EMBL" id="JAUTIX010000001">
    <property type="protein sequence ID" value="MDP0396807.1"/>
    <property type="molecule type" value="Genomic_DNA"/>
</dbReference>
<dbReference type="Proteomes" id="UP001178281">
    <property type="component" value="Unassembled WGS sequence"/>
</dbReference>
<dbReference type="InterPro" id="IPR020846">
    <property type="entry name" value="MFS_dom"/>
</dbReference>
<evidence type="ECO:0000256" key="6">
    <source>
        <dbReference type="ARBA" id="ARBA00023136"/>
    </source>
</evidence>
<feature type="transmembrane region" description="Helical" evidence="7">
    <location>
        <begin position="360"/>
        <end position="383"/>
    </location>
</feature>
<keyword evidence="5 7" id="KW-1133">Transmembrane helix</keyword>
<gene>
    <name evidence="9" type="ORF">Q7X28_02595</name>
</gene>
<evidence type="ECO:0000313" key="10">
    <source>
        <dbReference type="Proteomes" id="UP001178281"/>
    </source>
</evidence>
<keyword evidence="4 7" id="KW-0812">Transmembrane</keyword>
<dbReference type="InterPro" id="IPR036259">
    <property type="entry name" value="MFS_trans_sf"/>
</dbReference>
<feature type="transmembrane region" description="Helical" evidence="7">
    <location>
        <begin position="139"/>
        <end position="160"/>
    </location>
</feature>
<keyword evidence="10" id="KW-1185">Reference proteome</keyword>
<feature type="transmembrane region" description="Helical" evidence="7">
    <location>
        <begin position="303"/>
        <end position="320"/>
    </location>
</feature>
<dbReference type="PANTHER" id="PTHR42718">
    <property type="entry name" value="MAJOR FACILITATOR SUPERFAMILY MULTIDRUG TRANSPORTER MFSC"/>
    <property type="match status" value="1"/>
</dbReference>
<organism evidence="9 10">
    <name type="scientific">Tsukamurella strandjordii</name>
    <dbReference type="NCBI Taxonomy" id="147577"/>
    <lineage>
        <taxon>Bacteria</taxon>
        <taxon>Bacillati</taxon>
        <taxon>Actinomycetota</taxon>
        <taxon>Actinomycetes</taxon>
        <taxon>Mycobacteriales</taxon>
        <taxon>Tsukamurellaceae</taxon>
        <taxon>Tsukamurella</taxon>
    </lineage>
</organism>
<proteinExistence type="predicted"/>
<comment type="caution">
    <text evidence="9">The sequence shown here is derived from an EMBL/GenBank/DDBJ whole genome shotgun (WGS) entry which is preliminary data.</text>
</comment>
<dbReference type="AlphaFoldDB" id="A0AA90NAA6"/>